<proteinExistence type="predicted"/>
<comment type="caution">
    <text evidence="2">The sequence shown here is derived from an EMBL/GenBank/DDBJ whole genome shotgun (WGS) entry which is preliminary data.</text>
</comment>
<evidence type="ECO:0000313" key="3">
    <source>
        <dbReference type="Proteomes" id="UP000603715"/>
    </source>
</evidence>
<dbReference type="AlphaFoldDB" id="A0A9Q3YT03"/>
<reference evidence="2" key="1">
    <citation type="submission" date="2021-11" db="EMBL/GenBank/DDBJ databases">
        <title>Description of novel Chryseobacterium species.</title>
        <authorList>
            <person name="Saticioglu I.B."/>
            <person name="Ay H."/>
            <person name="Altun S."/>
            <person name="Duman M."/>
        </authorList>
    </citation>
    <scope>NUCLEOTIDE SEQUENCE</scope>
    <source>
        <strain evidence="2">C-39</strain>
    </source>
</reference>
<organism evidence="2 4">
    <name type="scientific">Chryseobacterium muglaense</name>
    <dbReference type="NCBI Taxonomy" id="2893752"/>
    <lineage>
        <taxon>Bacteria</taxon>
        <taxon>Pseudomonadati</taxon>
        <taxon>Bacteroidota</taxon>
        <taxon>Flavobacteriia</taxon>
        <taxon>Flavobacteriales</taxon>
        <taxon>Weeksellaceae</taxon>
        <taxon>Chryseobacterium group</taxon>
        <taxon>Chryseobacterium</taxon>
    </lineage>
</organism>
<dbReference type="Proteomes" id="UP000603715">
    <property type="component" value="Unassembled WGS sequence"/>
</dbReference>
<evidence type="ECO:0000313" key="2">
    <source>
        <dbReference type="EMBL" id="MCC9036621.1"/>
    </source>
</evidence>
<accession>A0A9Q3YT03</accession>
<evidence type="ECO:0000313" key="1">
    <source>
        <dbReference type="EMBL" id="MBD3906715.1"/>
    </source>
</evidence>
<evidence type="ECO:0000313" key="4">
    <source>
        <dbReference type="Proteomes" id="UP001107960"/>
    </source>
</evidence>
<dbReference type="EMBL" id="JACXXP010000039">
    <property type="protein sequence ID" value="MBD3906715.1"/>
    <property type="molecule type" value="Genomic_DNA"/>
</dbReference>
<gene>
    <name evidence="1" type="ORF">IEW27_19205</name>
    <name evidence="2" type="ORF">LNP80_20665</name>
</gene>
<sequence>MYILQLDNKENTGKTFRFETVVENNANPLHKNKTSYVRILEVYYLGKNSYQILTIDSYFSHEDNSQGQLIKKISDLFDNIKLQTDAENSIIKITNTTELKLRWKEISSQIFKTNRGTELENYFKAIDNLLDNTEELISFFGSYKMFGMLFNGHVGEYEDYTKKQRTIYLESFEAIETLTFQNKTEEIIIKTNGINEGRYTGNGIFTYRNNNIVEGFVEENKDNYHLKHSLLWIG</sequence>
<dbReference type="EMBL" id="JAJJML010000001">
    <property type="protein sequence ID" value="MCC9036621.1"/>
    <property type="molecule type" value="Genomic_DNA"/>
</dbReference>
<reference evidence="1" key="3">
    <citation type="submission" date="2024-05" db="EMBL/GenBank/DDBJ databases">
        <title>Description of novel Chryseobacterium sp. strain C-2.</title>
        <authorList>
            <person name="Saticioglu I.B."/>
        </authorList>
    </citation>
    <scope>NUCLEOTIDE SEQUENCE</scope>
    <source>
        <strain evidence="1">C-2</strain>
    </source>
</reference>
<keyword evidence="3" id="KW-1185">Reference proteome</keyword>
<reference evidence="3" key="2">
    <citation type="submission" date="2023-07" db="EMBL/GenBank/DDBJ databases">
        <title>Description of novel Chryseobacterium sp. strain C-2.</title>
        <authorList>
            <person name="Saticioglu I.B."/>
        </authorList>
    </citation>
    <scope>NUCLEOTIDE SEQUENCE [LARGE SCALE GENOMIC DNA]</scope>
    <source>
        <strain evidence="3">C-2</strain>
    </source>
</reference>
<protein>
    <submittedName>
        <fullName evidence="2">Uncharacterized protein</fullName>
    </submittedName>
</protein>
<dbReference type="Proteomes" id="UP001107960">
    <property type="component" value="Unassembled WGS sequence"/>
</dbReference>
<name>A0A9Q3YT03_9FLAO</name>
<dbReference type="RefSeq" id="WP_191181112.1">
    <property type="nucleotide sequence ID" value="NZ_JACXXP010000039.1"/>
</dbReference>